<dbReference type="RefSeq" id="WP_126463490.1">
    <property type="nucleotide sequence ID" value="NZ_AP018721.1"/>
</dbReference>
<dbReference type="Proteomes" id="UP000295135">
    <property type="component" value="Unassembled WGS sequence"/>
</dbReference>
<evidence type="ECO:0000256" key="2">
    <source>
        <dbReference type="ARBA" id="ARBA00022801"/>
    </source>
</evidence>
<evidence type="ECO:0000313" key="5">
    <source>
        <dbReference type="EMBL" id="TCS72431.1"/>
    </source>
</evidence>
<dbReference type="EMBL" id="SLZY01000005">
    <property type="protein sequence ID" value="TCS72431.1"/>
    <property type="molecule type" value="Genomic_DNA"/>
</dbReference>
<dbReference type="InterPro" id="IPR003010">
    <property type="entry name" value="C-N_Hydrolase"/>
</dbReference>
<comment type="similarity">
    <text evidence="1">Belongs to the carbon-nitrogen hydrolase superfamily. NIT1/NIT2 family.</text>
</comment>
<dbReference type="PANTHER" id="PTHR23088:SF27">
    <property type="entry name" value="DEAMINATED GLUTATHIONE AMIDASE"/>
    <property type="match status" value="1"/>
</dbReference>
<feature type="compositionally biased region" description="Polar residues" evidence="3">
    <location>
        <begin position="1"/>
        <end position="11"/>
    </location>
</feature>
<sequence>MTRKTTSSFAKTRSRATPKAQDNSGLLRVAAIQMASGPNVSANLAEAERLIEQAVASGAKLVALPEYFAIMGLKDTDKVAAREAEGKGPIQKFLATQARKHQIWLVGGSVPLECDNPKKVRNSCLVYDDKGKQVARYDKIHLFGLELGNERYREETTIEPGDKVVVVDTPFGRIGLSICYDLRFPELYRAMGEVDIIVVPSAFTATTGKAHFETLVRARAIENLAYVIAPAQGGYHLSGRETHGDTMIVDPWGNVLDRLPRGSGVVSAAINRGYQESLRKSLPALKHRSLNCSSAIKVEVIKAVGA</sequence>
<dbReference type="SUPFAM" id="SSF56317">
    <property type="entry name" value="Carbon-nitrogen hydrolase"/>
    <property type="match status" value="1"/>
</dbReference>
<dbReference type="InterPro" id="IPR036526">
    <property type="entry name" value="C-N_Hydrolase_sf"/>
</dbReference>
<dbReference type="GO" id="GO:0016811">
    <property type="term" value="F:hydrolase activity, acting on carbon-nitrogen (but not peptide) bonds, in linear amides"/>
    <property type="evidence" value="ECO:0007669"/>
    <property type="project" value="InterPro"/>
</dbReference>
<accession>A0A4R3JW81</accession>
<keyword evidence="2" id="KW-0378">Hydrolase</keyword>
<evidence type="ECO:0000259" key="4">
    <source>
        <dbReference type="PROSITE" id="PS50263"/>
    </source>
</evidence>
<reference evidence="5 6" key="1">
    <citation type="submission" date="2019-03" db="EMBL/GenBank/DDBJ databases">
        <title>Genomic Encyclopedia of Type Strains, Phase IV (KMG-IV): sequencing the most valuable type-strain genomes for metagenomic binning, comparative biology and taxonomic classification.</title>
        <authorList>
            <person name="Goeker M."/>
        </authorList>
    </citation>
    <scope>NUCLEOTIDE SEQUENCE [LARGE SCALE GENOMIC DNA]</scope>
    <source>
        <strain evidence="5 6">DSM 103923</strain>
    </source>
</reference>
<gene>
    <name evidence="5" type="ORF">EDC61_10585</name>
</gene>
<evidence type="ECO:0000313" key="6">
    <source>
        <dbReference type="Proteomes" id="UP000295135"/>
    </source>
</evidence>
<feature type="region of interest" description="Disordered" evidence="3">
    <location>
        <begin position="1"/>
        <end position="22"/>
    </location>
</feature>
<dbReference type="AlphaFoldDB" id="A0A4R3JW81"/>
<proteinExistence type="inferred from homology"/>
<dbReference type="PROSITE" id="PS01227">
    <property type="entry name" value="UPF0012"/>
    <property type="match status" value="1"/>
</dbReference>
<feature type="domain" description="CN hydrolase" evidence="4">
    <location>
        <begin position="27"/>
        <end position="272"/>
    </location>
</feature>
<dbReference type="PANTHER" id="PTHR23088">
    <property type="entry name" value="NITRILASE-RELATED"/>
    <property type="match status" value="1"/>
</dbReference>
<comment type="caution">
    <text evidence="5">The sequence shown here is derived from an EMBL/GenBank/DDBJ whole genome shotgun (WGS) entry which is preliminary data.</text>
</comment>
<dbReference type="Pfam" id="PF00795">
    <property type="entry name" value="CN_hydrolase"/>
    <property type="match status" value="1"/>
</dbReference>
<dbReference type="PROSITE" id="PS50263">
    <property type="entry name" value="CN_HYDROLASE"/>
    <property type="match status" value="1"/>
</dbReference>
<dbReference type="Gene3D" id="3.60.110.10">
    <property type="entry name" value="Carbon-nitrogen hydrolase"/>
    <property type="match status" value="1"/>
</dbReference>
<protein>
    <submittedName>
        <fullName evidence="5">Nitrilase</fullName>
    </submittedName>
</protein>
<evidence type="ECO:0000256" key="1">
    <source>
        <dbReference type="ARBA" id="ARBA00010613"/>
    </source>
</evidence>
<organism evidence="5 6">
    <name type="scientific">Sulfuritortus calidifontis</name>
    <dbReference type="NCBI Taxonomy" id="1914471"/>
    <lineage>
        <taxon>Bacteria</taxon>
        <taxon>Pseudomonadati</taxon>
        <taxon>Pseudomonadota</taxon>
        <taxon>Betaproteobacteria</taxon>
        <taxon>Nitrosomonadales</taxon>
        <taxon>Thiobacillaceae</taxon>
        <taxon>Sulfuritortus</taxon>
    </lineage>
</organism>
<name>A0A4R3JW81_9PROT</name>
<dbReference type="CDD" id="cd07572">
    <property type="entry name" value="nit"/>
    <property type="match status" value="1"/>
</dbReference>
<dbReference type="OrthoDB" id="9811121at2"/>
<dbReference type="InterPro" id="IPR001110">
    <property type="entry name" value="UPF0012_CS"/>
</dbReference>
<dbReference type="InterPro" id="IPR045254">
    <property type="entry name" value="Nit1/2_C-N_Hydrolase"/>
</dbReference>
<evidence type="ECO:0000256" key="3">
    <source>
        <dbReference type="SAM" id="MobiDB-lite"/>
    </source>
</evidence>
<keyword evidence="6" id="KW-1185">Reference proteome</keyword>